<evidence type="ECO:0000313" key="3">
    <source>
        <dbReference type="WBParaSite" id="nRc.2.0.1.t40440-RA"/>
    </source>
</evidence>
<feature type="region of interest" description="Disordered" evidence="1">
    <location>
        <begin position="57"/>
        <end position="90"/>
    </location>
</feature>
<dbReference type="Proteomes" id="UP000887565">
    <property type="component" value="Unplaced"/>
</dbReference>
<evidence type="ECO:0000313" key="2">
    <source>
        <dbReference type="Proteomes" id="UP000887565"/>
    </source>
</evidence>
<dbReference type="AlphaFoldDB" id="A0A915KQT7"/>
<protein>
    <submittedName>
        <fullName evidence="3">Uncharacterized protein</fullName>
    </submittedName>
</protein>
<reference evidence="3" key="1">
    <citation type="submission" date="2022-11" db="UniProtKB">
        <authorList>
            <consortium name="WormBaseParasite"/>
        </authorList>
    </citation>
    <scope>IDENTIFICATION</scope>
</reference>
<accession>A0A915KQT7</accession>
<keyword evidence="2" id="KW-1185">Reference proteome</keyword>
<feature type="compositionally biased region" description="Low complexity" evidence="1">
    <location>
        <begin position="22"/>
        <end position="38"/>
    </location>
</feature>
<sequence>MDPTNDESARAVAAISPVSVVESDYASSSSTSTPSAATIDNRRSVNVLPNLAEKVNKKYKQKDKKDTENGRHKEKYKVMKQNKKKKVKRTEEKQFGIKMIGANLAAEMIESKMSGAETESA</sequence>
<dbReference type="WBParaSite" id="nRc.2.0.1.t40440-RA">
    <property type="protein sequence ID" value="nRc.2.0.1.t40440-RA"/>
    <property type="gene ID" value="nRc.2.0.1.g40440"/>
</dbReference>
<proteinExistence type="predicted"/>
<feature type="compositionally biased region" description="Basic residues" evidence="1">
    <location>
        <begin position="72"/>
        <end position="88"/>
    </location>
</feature>
<evidence type="ECO:0000256" key="1">
    <source>
        <dbReference type="SAM" id="MobiDB-lite"/>
    </source>
</evidence>
<name>A0A915KQT7_ROMCU</name>
<feature type="region of interest" description="Disordered" evidence="1">
    <location>
        <begin position="22"/>
        <end position="44"/>
    </location>
</feature>
<organism evidence="2 3">
    <name type="scientific">Romanomermis culicivorax</name>
    <name type="common">Nematode worm</name>
    <dbReference type="NCBI Taxonomy" id="13658"/>
    <lineage>
        <taxon>Eukaryota</taxon>
        <taxon>Metazoa</taxon>
        <taxon>Ecdysozoa</taxon>
        <taxon>Nematoda</taxon>
        <taxon>Enoplea</taxon>
        <taxon>Dorylaimia</taxon>
        <taxon>Mermithida</taxon>
        <taxon>Mermithoidea</taxon>
        <taxon>Mermithidae</taxon>
        <taxon>Romanomermis</taxon>
    </lineage>
</organism>